<protein>
    <recommendedName>
        <fullName evidence="1">Bacterial bifunctional deaminase-reductase C-terminal domain-containing protein</fullName>
    </recommendedName>
</protein>
<dbReference type="eggNOG" id="COG0262">
    <property type="taxonomic scope" value="Bacteria"/>
</dbReference>
<sequence>MRKILAQAMVSLDGYIEDSKNKIDWHVVDSEYHTYSLELLKSADYLAFGRKTYEHMAAFWPTPLAESLFPETRKQMNETNKIVVSSTLKEANWKSTELINEDIASYFHDLKKGPSNQNIVILSSSILSDYLLNEQLIDEYHIIVNPILLGGGTPYFKKTPAKLRLVESSPFSSGNVRLRYTPIYN</sequence>
<dbReference type="SUPFAM" id="SSF53597">
    <property type="entry name" value="Dihydrofolate reductase-like"/>
    <property type="match status" value="1"/>
</dbReference>
<dbReference type="PANTHER" id="PTHR38011:SF11">
    <property type="entry name" value="2,5-DIAMINO-6-RIBOSYLAMINO-4(3H)-PYRIMIDINONE 5'-PHOSPHATE REDUCTASE"/>
    <property type="match status" value="1"/>
</dbReference>
<reference evidence="3 5" key="2">
    <citation type="submission" date="2014-01" db="EMBL/GenBank/DDBJ databases">
        <title>Draft genome sequencing of Bacillus alcalophilus CGMCC 1.3604.</title>
        <authorList>
            <person name="Yang J."/>
            <person name="Diao L."/>
            <person name="Yang S."/>
        </authorList>
    </citation>
    <scope>NUCLEOTIDE SEQUENCE [LARGE SCALE GENOMIC DNA]</scope>
    <source>
        <strain evidence="3 5">CGMCC 1.3604</strain>
    </source>
</reference>
<dbReference type="AlphaFoldDB" id="A0A094WH10"/>
<comment type="caution">
    <text evidence="2">The sequence shown here is derived from an EMBL/GenBank/DDBJ whole genome shotgun (WGS) entry which is preliminary data.</text>
</comment>
<dbReference type="STRING" id="1218173.BALCAV_0212560"/>
<keyword evidence="4" id="KW-1185">Reference proteome</keyword>
<dbReference type="Proteomes" id="UP000297014">
    <property type="component" value="Unassembled WGS sequence"/>
</dbReference>
<dbReference type="Proteomes" id="UP000002754">
    <property type="component" value="Unassembled WGS sequence"/>
</dbReference>
<dbReference type="InterPro" id="IPR050765">
    <property type="entry name" value="Riboflavin_Biosynth_HTPR"/>
</dbReference>
<dbReference type="PANTHER" id="PTHR38011">
    <property type="entry name" value="DIHYDROFOLATE REDUCTASE FAMILY PROTEIN (AFU_ORTHOLOGUE AFUA_8G06820)"/>
    <property type="match status" value="1"/>
</dbReference>
<name>A0A094WH10_ALKAL</name>
<proteinExistence type="predicted"/>
<dbReference type="RefSeq" id="WP_003322709.1">
    <property type="nucleotide sequence ID" value="NZ_ALPT02000038.1"/>
</dbReference>
<dbReference type="OrthoDB" id="195113at2"/>
<dbReference type="InterPro" id="IPR024072">
    <property type="entry name" value="DHFR-like_dom_sf"/>
</dbReference>
<dbReference type="GO" id="GO:0008703">
    <property type="term" value="F:5-amino-6-(5-phosphoribosylamino)uracil reductase activity"/>
    <property type="evidence" value="ECO:0007669"/>
    <property type="project" value="InterPro"/>
</dbReference>
<dbReference type="Gene3D" id="3.40.430.10">
    <property type="entry name" value="Dihydrofolate Reductase, subunit A"/>
    <property type="match status" value="1"/>
</dbReference>
<dbReference type="Pfam" id="PF01872">
    <property type="entry name" value="RibD_C"/>
    <property type="match status" value="1"/>
</dbReference>
<feature type="domain" description="Bacterial bifunctional deaminase-reductase C-terminal" evidence="1">
    <location>
        <begin position="2"/>
        <end position="175"/>
    </location>
</feature>
<dbReference type="GO" id="GO:0009231">
    <property type="term" value="P:riboflavin biosynthetic process"/>
    <property type="evidence" value="ECO:0007669"/>
    <property type="project" value="InterPro"/>
</dbReference>
<evidence type="ECO:0000259" key="1">
    <source>
        <dbReference type="Pfam" id="PF01872"/>
    </source>
</evidence>
<evidence type="ECO:0000313" key="3">
    <source>
        <dbReference type="EMBL" id="THG91999.1"/>
    </source>
</evidence>
<dbReference type="EMBL" id="JALP01000030">
    <property type="protein sequence ID" value="THG91999.1"/>
    <property type="molecule type" value="Genomic_DNA"/>
</dbReference>
<gene>
    <name evidence="3" type="ORF">AJ85_21525</name>
    <name evidence="2" type="ORF">BALCAV_0212560</name>
</gene>
<accession>A0A094WH10</accession>
<dbReference type="InterPro" id="IPR002734">
    <property type="entry name" value="RibDG_C"/>
</dbReference>
<reference evidence="2 4" key="1">
    <citation type="journal article" date="2014" name="Genome Announc.">
        <title>Draft Genome Sequence of Bacillus alcalophilus AV1934, a Classic Alkaliphile Isolated from Human Feces in 1934.</title>
        <authorList>
            <person name="Attie O."/>
            <person name="Jayaprakash A."/>
            <person name="Shah H."/>
            <person name="Paulsen I.T."/>
            <person name="Morino M."/>
            <person name="Takahashi Y."/>
            <person name="Narumi I."/>
            <person name="Sachidanandam R."/>
            <person name="Satoh K."/>
            <person name="Ito M."/>
            <person name="Krulwich T.A."/>
        </authorList>
    </citation>
    <scope>NUCLEOTIDE SEQUENCE [LARGE SCALE GENOMIC DNA]</scope>
    <source>
        <strain evidence="2 4">AV1934</strain>
    </source>
</reference>
<organism evidence="2 4">
    <name type="scientific">Alkalihalobacillus alcalophilus ATCC 27647 = CGMCC 1.3604</name>
    <dbReference type="NCBI Taxonomy" id="1218173"/>
    <lineage>
        <taxon>Bacteria</taxon>
        <taxon>Bacillati</taxon>
        <taxon>Bacillota</taxon>
        <taxon>Bacilli</taxon>
        <taxon>Bacillales</taxon>
        <taxon>Bacillaceae</taxon>
        <taxon>Alkalihalobacillus</taxon>
    </lineage>
</organism>
<evidence type="ECO:0000313" key="5">
    <source>
        <dbReference type="Proteomes" id="UP000297014"/>
    </source>
</evidence>
<evidence type="ECO:0000313" key="4">
    <source>
        <dbReference type="Proteomes" id="UP000002754"/>
    </source>
</evidence>
<dbReference type="EMBL" id="ALPT02000038">
    <property type="protein sequence ID" value="KGA97064.1"/>
    <property type="molecule type" value="Genomic_DNA"/>
</dbReference>
<evidence type="ECO:0000313" key="2">
    <source>
        <dbReference type="EMBL" id="KGA97064.1"/>
    </source>
</evidence>